<keyword evidence="2" id="KW-0812">Transmembrane</keyword>
<comment type="caution">
    <text evidence="4">The sequence shown here is derived from an EMBL/GenBank/DDBJ whole genome shotgun (WGS) entry which is preliminary data.</text>
</comment>
<evidence type="ECO:0000313" key="4">
    <source>
        <dbReference type="EMBL" id="KAB2951070.1"/>
    </source>
</evidence>
<sequence length="326" mass="36796">MKVITKIFLMIGTAMLILFIILYIQYRNDINHAHQRVLAGSELLLTNEGEIEYAVEGEGTPVLLIHGAGGGYDQGLLMGKTFLGDGFQYISVSRFGYLRSPFLAESTVENQAILYDLLLEHLEIDKAIIFGVSAGGPSALQFAHDFPDRSSALVLVSAVSMFMGDEVPISTKVINFIQRYDFTYWLVLNLFKAQFLDMIGISKQTYSLLSPDDQKHVDALLEFMHPMSYRLPGTIHEATIRPLTGESMKRIKIPTIVVHAKDDVLVTYEHAEFIQKNMKHAELLSFKRGGHGLISELKTINKRIKDFLERNIPKEQSVTDIYFNFS</sequence>
<reference evidence="4 5" key="1">
    <citation type="submission" date="2019-10" db="EMBL/GenBank/DDBJ databases">
        <title>Whole-genome sequence of the extremophile Heliorestis acidaminivorans DSM 24790.</title>
        <authorList>
            <person name="Kyndt J.A."/>
            <person name="Meyer T.E."/>
        </authorList>
    </citation>
    <scope>NUCLEOTIDE SEQUENCE [LARGE SCALE GENOMIC DNA]</scope>
    <source>
        <strain evidence="4 5">DSM 24790</strain>
    </source>
</reference>
<dbReference type="PANTHER" id="PTHR43798:SF31">
    <property type="entry name" value="AB HYDROLASE SUPERFAMILY PROTEIN YCLE"/>
    <property type="match status" value="1"/>
</dbReference>
<dbReference type="Proteomes" id="UP000468766">
    <property type="component" value="Unassembled WGS sequence"/>
</dbReference>
<dbReference type="GO" id="GO:0016787">
    <property type="term" value="F:hydrolase activity"/>
    <property type="evidence" value="ECO:0007669"/>
    <property type="project" value="UniProtKB-KW"/>
</dbReference>
<protein>
    <submittedName>
        <fullName evidence="4">Alpha/beta hydrolase</fullName>
    </submittedName>
</protein>
<feature type="domain" description="AB hydrolase-1" evidence="3">
    <location>
        <begin position="61"/>
        <end position="293"/>
    </location>
</feature>
<keyword evidence="1 4" id="KW-0378">Hydrolase</keyword>
<dbReference type="Gene3D" id="3.40.50.1820">
    <property type="entry name" value="alpha/beta hydrolase"/>
    <property type="match status" value="1"/>
</dbReference>
<dbReference type="InterPro" id="IPR029058">
    <property type="entry name" value="AB_hydrolase_fold"/>
</dbReference>
<organism evidence="4 5">
    <name type="scientific">Heliorestis acidaminivorans</name>
    <dbReference type="NCBI Taxonomy" id="553427"/>
    <lineage>
        <taxon>Bacteria</taxon>
        <taxon>Bacillati</taxon>
        <taxon>Bacillota</taxon>
        <taxon>Clostridia</taxon>
        <taxon>Eubacteriales</taxon>
        <taxon>Heliobacteriaceae</taxon>
        <taxon>Heliorestis</taxon>
    </lineage>
</organism>
<evidence type="ECO:0000313" key="5">
    <source>
        <dbReference type="Proteomes" id="UP000468766"/>
    </source>
</evidence>
<evidence type="ECO:0000256" key="2">
    <source>
        <dbReference type="SAM" id="Phobius"/>
    </source>
</evidence>
<keyword evidence="2" id="KW-0472">Membrane</keyword>
<dbReference type="EMBL" id="WBXO01000015">
    <property type="protein sequence ID" value="KAB2951070.1"/>
    <property type="molecule type" value="Genomic_DNA"/>
</dbReference>
<dbReference type="RefSeq" id="WP_151621748.1">
    <property type="nucleotide sequence ID" value="NZ_WBXO01000015.1"/>
</dbReference>
<dbReference type="PANTHER" id="PTHR43798">
    <property type="entry name" value="MONOACYLGLYCEROL LIPASE"/>
    <property type="match status" value="1"/>
</dbReference>
<name>A0A6I0EN65_9FIRM</name>
<keyword evidence="2" id="KW-1133">Transmembrane helix</keyword>
<dbReference type="InterPro" id="IPR050266">
    <property type="entry name" value="AB_hydrolase_sf"/>
</dbReference>
<accession>A0A6I0EN65</accession>
<dbReference type="InterPro" id="IPR000073">
    <property type="entry name" value="AB_hydrolase_1"/>
</dbReference>
<dbReference type="OrthoDB" id="9775557at2"/>
<dbReference type="SUPFAM" id="SSF53474">
    <property type="entry name" value="alpha/beta-Hydrolases"/>
    <property type="match status" value="1"/>
</dbReference>
<dbReference type="Pfam" id="PF00561">
    <property type="entry name" value="Abhydrolase_1"/>
    <property type="match status" value="1"/>
</dbReference>
<dbReference type="PRINTS" id="PR00111">
    <property type="entry name" value="ABHYDROLASE"/>
</dbReference>
<proteinExistence type="predicted"/>
<evidence type="ECO:0000256" key="1">
    <source>
        <dbReference type="ARBA" id="ARBA00022801"/>
    </source>
</evidence>
<evidence type="ECO:0000259" key="3">
    <source>
        <dbReference type="Pfam" id="PF00561"/>
    </source>
</evidence>
<dbReference type="GO" id="GO:0016020">
    <property type="term" value="C:membrane"/>
    <property type="evidence" value="ECO:0007669"/>
    <property type="project" value="TreeGrafter"/>
</dbReference>
<dbReference type="AlphaFoldDB" id="A0A6I0EN65"/>
<keyword evidence="5" id="KW-1185">Reference proteome</keyword>
<gene>
    <name evidence="4" type="ORF">F9B85_13475</name>
</gene>
<feature type="transmembrane region" description="Helical" evidence="2">
    <location>
        <begin position="7"/>
        <end position="26"/>
    </location>
</feature>